<dbReference type="EMBL" id="BHGK01000001">
    <property type="protein sequence ID" value="GCA67470.1"/>
    <property type="molecule type" value="Genomic_DNA"/>
</dbReference>
<accession>A0A391P2U0</accession>
<dbReference type="GO" id="GO:0005886">
    <property type="term" value="C:plasma membrane"/>
    <property type="evidence" value="ECO:0007669"/>
    <property type="project" value="TreeGrafter"/>
</dbReference>
<organism evidence="7 8">
    <name type="scientific">Mediterraneibacter butyricigenes</name>
    <dbReference type="NCBI Taxonomy" id="2316025"/>
    <lineage>
        <taxon>Bacteria</taxon>
        <taxon>Bacillati</taxon>
        <taxon>Bacillota</taxon>
        <taxon>Clostridia</taxon>
        <taxon>Lachnospirales</taxon>
        <taxon>Lachnospiraceae</taxon>
        <taxon>Mediterraneibacter</taxon>
    </lineage>
</organism>
<dbReference type="Gene3D" id="2.40.50.140">
    <property type="entry name" value="Nucleic acid-binding proteins"/>
    <property type="match status" value="1"/>
</dbReference>
<sequence>MNLMSTFHVGGYWLLLFIVLIVIEIITLGLTTIWFAAGSLVAFLLSLFHVPLPIQIIVFLVVSVILFVLTRPIAMKYFNKDREKTNINSVIGKCALVIEKIDNLHATGKVELDGMEWSARATKDTDIYQNGDVVQIIDVKGVKLIVKKEEK</sequence>
<evidence type="ECO:0000313" key="8">
    <source>
        <dbReference type="Proteomes" id="UP000265643"/>
    </source>
</evidence>
<dbReference type="SUPFAM" id="SSF141322">
    <property type="entry name" value="NfeD domain-like"/>
    <property type="match status" value="1"/>
</dbReference>
<protein>
    <submittedName>
        <fullName evidence="7">Protease</fullName>
    </submittedName>
</protein>
<keyword evidence="8" id="KW-1185">Reference proteome</keyword>
<keyword evidence="2 5" id="KW-0812">Transmembrane</keyword>
<feature type="transmembrane region" description="Helical" evidence="5">
    <location>
        <begin position="12"/>
        <end position="37"/>
    </location>
</feature>
<evidence type="ECO:0000259" key="6">
    <source>
        <dbReference type="Pfam" id="PF01957"/>
    </source>
</evidence>
<gene>
    <name evidence="7" type="ORF">KGMB01110_19060</name>
</gene>
<keyword evidence="7" id="KW-0378">Hydrolase</keyword>
<comment type="subcellular location">
    <subcellularLocation>
        <location evidence="1">Membrane</location>
        <topology evidence="1">Multi-pass membrane protein</topology>
    </subcellularLocation>
</comment>
<dbReference type="InterPro" id="IPR052165">
    <property type="entry name" value="Membrane_assoc_protease"/>
</dbReference>
<reference evidence="8" key="1">
    <citation type="submission" date="2018-09" db="EMBL/GenBank/DDBJ databases">
        <title>Draft Genome Sequence of Mediterraneibacter sp. KCTC 15684.</title>
        <authorList>
            <person name="Kim J.S."/>
            <person name="Han K.I."/>
            <person name="Suh M.K."/>
            <person name="Lee K.C."/>
            <person name="Eom M.K."/>
            <person name="Lee J.H."/>
            <person name="Park S.H."/>
            <person name="Kang S.W."/>
            <person name="Park J.E."/>
            <person name="Oh B.S."/>
            <person name="Yu S.Y."/>
            <person name="Choi S.H."/>
            <person name="Lee D.H."/>
            <person name="Yoon H."/>
            <person name="Kim B."/>
            <person name="Yang S.J."/>
            <person name="Lee J.S."/>
        </authorList>
    </citation>
    <scope>NUCLEOTIDE SEQUENCE [LARGE SCALE GENOMIC DNA]</scope>
    <source>
        <strain evidence="8">KCTC 15684</strain>
    </source>
</reference>
<keyword evidence="3 5" id="KW-1133">Transmembrane helix</keyword>
<keyword evidence="4 5" id="KW-0472">Membrane</keyword>
<feature type="transmembrane region" description="Helical" evidence="5">
    <location>
        <begin position="43"/>
        <end position="69"/>
    </location>
</feature>
<dbReference type="PANTHER" id="PTHR33507">
    <property type="entry name" value="INNER MEMBRANE PROTEIN YBBJ"/>
    <property type="match status" value="1"/>
</dbReference>
<evidence type="ECO:0000256" key="1">
    <source>
        <dbReference type="ARBA" id="ARBA00004141"/>
    </source>
</evidence>
<comment type="caution">
    <text evidence="7">The sequence shown here is derived from an EMBL/GenBank/DDBJ whole genome shotgun (WGS) entry which is preliminary data.</text>
</comment>
<evidence type="ECO:0000256" key="4">
    <source>
        <dbReference type="ARBA" id="ARBA00023136"/>
    </source>
</evidence>
<evidence type="ECO:0000256" key="5">
    <source>
        <dbReference type="SAM" id="Phobius"/>
    </source>
</evidence>
<dbReference type="RefSeq" id="WP_243112773.1">
    <property type="nucleotide sequence ID" value="NZ_BHGK01000001.1"/>
</dbReference>
<dbReference type="AlphaFoldDB" id="A0A391P2U0"/>
<evidence type="ECO:0000256" key="3">
    <source>
        <dbReference type="ARBA" id="ARBA00022989"/>
    </source>
</evidence>
<evidence type="ECO:0000256" key="2">
    <source>
        <dbReference type="ARBA" id="ARBA00022692"/>
    </source>
</evidence>
<keyword evidence="7" id="KW-0645">Protease</keyword>
<proteinExistence type="predicted"/>
<dbReference type="PANTHER" id="PTHR33507:SF3">
    <property type="entry name" value="INNER MEMBRANE PROTEIN YBBJ"/>
    <property type="match status" value="1"/>
</dbReference>
<evidence type="ECO:0000313" key="7">
    <source>
        <dbReference type="EMBL" id="GCA67470.1"/>
    </source>
</evidence>
<dbReference type="GO" id="GO:0008233">
    <property type="term" value="F:peptidase activity"/>
    <property type="evidence" value="ECO:0007669"/>
    <property type="project" value="UniProtKB-KW"/>
</dbReference>
<feature type="domain" description="NfeD-like C-terminal" evidence="6">
    <location>
        <begin position="89"/>
        <end position="148"/>
    </location>
</feature>
<name>A0A391P2U0_9FIRM</name>
<dbReference type="Proteomes" id="UP000265643">
    <property type="component" value="Unassembled WGS sequence"/>
</dbReference>
<dbReference type="Pfam" id="PF01957">
    <property type="entry name" value="NfeD"/>
    <property type="match status" value="1"/>
</dbReference>
<dbReference type="InterPro" id="IPR012340">
    <property type="entry name" value="NA-bd_OB-fold"/>
</dbReference>
<dbReference type="InterPro" id="IPR002810">
    <property type="entry name" value="NfeD-like_C"/>
</dbReference>
<dbReference type="GO" id="GO:0006508">
    <property type="term" value="P:proteolysis"/>
    <property type="evidence" value="ECO:0007669"/>
    <property type="project" value="UniProtKB-KW"/>
</dbReference>